<feature type="domain" description="UBC core" evidence="2">
    <location>
        <begin position="42"/>
        <end position="173"/>
    </location>
</feature>
<dbReference type="InterPro" id="IPR000608">
    <property type="entry name" value="UBC"/>
</dbReference>
<proteinExistence type="predicted"/>
<dbReference type="GeneID" id="66073447"/>
<evidence type="ECO:0000313" key="3">
    <source>
        <dbReference type="EMBL" id="KAG7096974.1"/>
    </source>
</evidence>
<name>A0A9P8ACX6_9AGAR</name>
<comment type="caution">
    <text evidence="3">The sequence shown here is derived from an EMBL/GenBank/DDBJ whole genome shotgun (WGS) entry which is preliminary data.</text>
</comment>
<dbReference type="CDD" id="cd23814">
    <property type="entry name" value="UEV_AKTIP"/>
    <property type="match status" value="1"/>
</dbReference>
<organism evidence="3 4">
    <name type="scientific">Marasmius oreades</name>
    <name type="common">fairy-ring Marasmius</name>
    <dbReference type="NCBI Taxonomy" id="181124"/>
    <lineage>
        <taxon>Eukaryota</taxon>
        <taxon>Fungi</taxon>
        <taxon>Dikarya</taxon>
        <taxon>Basidiomycota</taxon>
        <taxon>Agaricomycotina</taxon>
        <taxon>Agaricomycetes</taxon>
        <taxon>Agaricomycetidae</taxon>
        <taxon>Agaricales</taxon>
        <taxon>Marasmiineae</taxon>
        <taxon>Marasmiaceae</taxon>
        <taxon>Marasmius</taxon>
    </lineage>
</organism>
<dbReference type="KEGG" id="more:E1B28_004371"/>
<dbReference type="SUPFAM" id="SSF54495">
    <property type="entry name" value="UBC-like"/>
    <property type="match status" value="1"/>
</dbReference>
<protein>
    <recommendedName>
        <fullName evidence="2">UBC core domain-containing protein</fullName>
    </recommendedName>
</protein>
<dbReference type="EMBL" id="CM032182">
    <property type="protein sequence ID" value="KAG7096974.1"/>
    <property type="molecule type" value="Genomic_DNA"/>
</dbReference>
<dbReference type="RefSeq" id="XP_043013444.1">
    <property type="nucleotide sequence ID" value="XM_043148842.1"/>
</dbReference>
<keyword evidence="4" id="KW-1185">Reference proteome</keyword>
<keyword evidence="1" id="KW-0833">Ubl conjugation pathway</keyword>
<reference evidence="3" key="1">
    <citation type="journal article" date="2021" name="Genome Biol. Evol.">
        <title>The assembled and annotated genome of the fairy-ring fungus Marasmius oreades.</title>
        <authorList>
            <person name="Hiltunen M."/>
            <person name="Ament-Velasquez S.L."/>
            <person name="Johannesson H."/>
        </authorList>
    </citation>
    <scope>NUCLEOTIDE SEQUENCE</scope>
    <source>
        <strain evidence="3">03SP1</strain>
    </source>
</reference>
<dbReference type="InterPro" id="IPR050113">
    <property type="entry name" value="Ub_conjugating_enzyme"/>
</dbReference>
<gene>
    <name evidence="3" type="ORF">E1B28_004371</name>
</gene>
<evidence type="ECO:0000259" key="2">
    <source>
        <dbReference type="PROSITE" id="PS50127"/>
    </source>
</evidence>
<dbReference type="Proteomes" id="UP001049176">
    <property type="component" value="Chromosome 2"/>
</dbReference>
<dbReference type="AlphaFoldDB" id="A0A9P8ACX6"/>
<sequence>MFSPLSPTINLHARSHSLPKSRSSALPLSTTTQQISENISTATRTAVSLEYASLIAKSHCPLGMYIMPSTESIMIWDGVLFVHQGYYSDAILKFRISFPSKYPERPPKVQFITEVFHPLVATDGTLSLTPQIRTWLPGQHHIFDVLHFIKAAFKSYTIEKLEEGDCFNKEAYR</sequence>
<dbReference type="Pfam" id="PF00179">
    <property type="entry name" value="UQ_con"/>
    <property type="match status" value="1"/>
</dbReference>
<evidence type="ECO:0000256" key="1">
    <source>
        <dbReference type="ARBA" id="ARBA00022786"/>
    </source>
</evidence>
<evidence type="ECO:0000313" key="4">
    <source>
        <dbReference type="Proteomes" id="UP001049176"/>
    </source>
</evidence>
<dbReference type="PROSITE" id="PS50127">
    <property type="entry name" value="UBC_2"/>
    <property type="match status" value="1"/>
</dbReference>
<dbReference type="SMART" id="SM00212">
    <property type="entry name" value="UBCc"/>
    <property type="match status" value="1"/>
</dbReference>
<dbReference type="OrthoDB" id="5596422at2759"/>
<dbReference type="PANTHER" id="PTHR24067">
    <property type="entry name" value="UBIQUITIN-CONJUGATING ENZYME E2"/>
    <property type="match status" value="1"/>
</dbReference>
<dbReference type="Gene3D" id="3.10.110.10">
    <property type="entry name" value="Ubiquitin Conjugating Enzyme"/>
    <property type="match status" value="1"/>
</dbReference>
<accession>A0A9P8ACX6</accession>
<dbReference type="InterPro" id="IPR016135">
    <property type="entry name" value="UBQ-conjugating_enzyme/RWD"/>
</dbReference>